<dbReference type="SMART" id="SM00222">
    <property type="entry name" value="Sec7"/>
    <property type="match status" value="1"/>
</dbReference>
<dbReference type="PROSITE" id="PS50190">
    <property type="entry name" value="SEC7"/>
    <property type="match status" value="1"/>
</dbReference>
<dbReference type="AlphaFoldDB" id="A0AAV7ZAW5"/>
<feature type="domain" description="SEC7" evidence="2">
    <location>
        <begin position="122"/>
        <end position="311"/>
    </location>
</feature>
<evidence type="ECO:0000256" key="1">
    <source>
        <dbReference type="SAM" id="MobiDB-lite"/>
    </source>
</evidence>
<dbReference type="GO" id="GO:0005085">
    <property type="term" value="F:guanyl-nucleotide exchange factor activity"/>
    <property type="evidence" value="ECO:0007669"/>
    <property type="project" value="InterPro"/>
</dbReference>
<dbReference type="Proteomes" id="UP001146793">
    <property type="component" value="Unassembled WGS sequence"/>
</dbReference>
<dbReference type="GO" id="GO:0032012">
    <property type="term" value="P:regulation of ARF protein signal transduction"/>
    <property type="evidence" value="ECO:0007669"/>
    <property type="project" value="InterPro"/>
</dbReference>
<dbReference type="Pfam" id="PF01369">
    <property type="entry name" value="Sec7"/>
    <property type="match status" value="1"/>
</dbReference>
<dbReference type="SUPFAM" id="SSF48425">
    <property type="entry name" value="Sec7 domain"/>
    <property type="match status" value="1"/>
</dbReference>
<accession>A0AAV7ZAW5</accession>
<proteinExistence type="predicted"/>
<dbReference type="Gene3D" id="1.10.220.20">
    <property type="match status" value="1"/>
</dbReference>
<sequence length="315" mass="37072">MSKIFFNKNYQISTKPHVEKNVNGTSYFVPLTNKSPKQKGNKKTYVVVHYLNNAGWDLFVKKHGKHLLKRTKREERIKNKSDYSTETKIETEPKLEKETETRKEDQRIYNDSNQCLNNKSIKINQTHKKKESIRKRSIILFNNGHHEKAFSLLEGSVTNRSSYKAIAKFLFNAKNLKLSQKGKFFSSRQKFSQTVLKYYLKCFNFYQKNIEIALVDFFSTFACTNESQVLDRLSQGFANEFYTQNEKLYPSSDSVYVLVMSIILLITHITNSAIRIQLSKKQFIKNIHYTEDGKLLPKKLLKRVYNRVKKKKTFL</sequence>
<dbReference type="InterPro" id="IPR023394">
    <property type="entry name" value="Sec7_C_sf"/>
</dbReference>
<reference evidence="3" key="1">
    <citation type="submission" date="2022-08" db="EMBL/GenBank/DDBJ databases">
        <title>Novel sulphate-reducing endosymbionts in the free-living metamonad Anaeramoeba.</title>
        <authorList>
            <person name="Jerlstrom-Hultqvist J."/>
            <person name="Cepicka I."/>
            <person name="Gallot-Lavallee L."/>
            <person name="Salas-Leiva D."/>
            <person name="Curtis B.A."/>
            <person name="Zahonova K."/>
            <person name="Pipaliya S."/>
            <person name="Dacks J."/>
            <person name="Roger A.J."/>
        </authorList>
    </citation>
    <scope>NUCLEOTIDE SEQUENCE</scope>
    <source>
        <strain evidence="3">Busselton2</strain>
    </source>
</reference>
<dbReference type="Gene3D" id="1.10.1000.11">
    <property type="entry name" value="Arf Nucleotide-binding Site Opener,domain 2"/>
    <property type="match status" value="1"/>
</dbReference>
<gene>
    <name evidence="3" type="ORF">M0812_17457</name>
</gene>
<dbReference type="PANTHER" id="PTHR10663:SF391">
    <property type="entry name" value="SEC7 DOMAIN-CONTAINING PROTEIN"/>
    <property type="match status" value="1"/>
</dbReference>
<evidence type="ECO:0000259" key="2">
    <source>
        <dbReference type="PROSITE" id="PS50190"/>
    </source>
</evidence>
<dbReference type="EMBL" id="JANTQA010000033">
    <property type="protein sequence ID" value="KAJ3438276.1"/>
    <property type="molecule type" value="Genomic_DNA"/>
</dbReference>
<protein>
    <submittedName>
        <fullName evidence="3">Guanyl-nucleotide exchange factor</fullName>
    </submittedName>
</protein>
<dbReference type="PANTHER" id="PTHR10663">
    <property type="entry name" value="GUANYL-NUCLEOTIDE EXCHANGE FACTOR"/>
    <property type="match status" value="1"/>
</dbReference>
<organism evidence="3 4">
    <name type="scientific">Anaeramoeba flamelloides</name>
    <dbReference type="NCBI Taxonomy" id="1746091"/>
    <lineage>
        <taxon>Eukaryota</taxon>
        <taxon>Metamonada</taxon>
        <taxon>Anaeramoebidae</taxon>
        <taxon>Anaeramoeba</taxon>
    </lineage>
</organism>
<dbReference type="InterPro" id="IPR035999">
    <property type="entry name" value="Sec7_dom_sf"/>
</dbReference>
<dbReference type="InterPro" id="IPR000904">
    <property type="entry name" value="Sec7_dom"/>
</dbReference>
<comment type="caution">
    <text evidence="3">The sequence shown here is derived from an EMBL/GenBank/DDBJ whole genome shotgun (WGS) entry which is preliminary data.</text>
</comment>
<evidence type="ECO:0000313" key="4">
    <source>
        <dbReference type="Proteomes" id="UP001146793"/>
    </source>
</evidence>
<feature type="region of interest" description="Disordered" evidence="1">
    <location>
        <begin position="79"/>
        <end position="105"/>
    </location>
</feature>
<evidence type="ECO:0000313" key="3">
    <source>
        <dbReference type="EMBL" id="KAJ3438276.1"/>
    </source>
</evidence>
<name>A0AAV7ZAW5_9EUKA</name>